<accession>E0N7V9</accession>
<comment type="caution">
    <text evidence="1">The sequence shown here is derived from an EMBL/GenBank/DDBJ whole genome shotgun (WGS) entry which is preliminary data.</text>
</comment>
<sequence length="60" mass="7140">MGMTGCRFVGMTWCRFPCGWIRHSRARGNLDLRTTAIFKDYLKVRDSDSRVRGNDEKWRE</sequence>
<name>E0N7V9_NEIM3</name>
<dbReference type="HOGENOM" id="CLU_2936831_0_0_4"/>
<dbReference type="AlphaFoldDB" id="E0N7V9"/>
<dbReference type="Proteomes" id="UP000005526">
    <property type="component" value="Unassembled WGS sequence"/>
</dbReference>
<proteinExistence type="predicted"/>
<gene>
    <name evidence="1" type="ORF">HMPREF0602_0589</name>
</gene>
<evidence type="ECO:0000313" key="1">
    <source>
        <dbReference type="EMBL" id="EFM04910.1"/>
    </source>
</evidence>
<organism evidence="1 2">
    <name type="scientific">Neisseria meningitidis serogroup B (strain ATCC 13091 / M2091)</name>
    <dbReference type="NCBI Taxonomy" id="862513"/>
    <lineage>
        <taxon>Bacteria</taxon>
        <taxon>Pseudomonadati</taxon>
        <taxon>Pseudomonadota</taxon>
        <taxon>Betaproteobacteria</taxon>
        <taxon>Neisseriales</taxon>
        <taxon>Neisseriaceae</taxon>
        <taxon>Neisseria</taxon>
    </lineage>
</organism>
<protein>
    <submittedName>
        <fullName evidence="1">Uncharacterized protein</fullName>
    </submittedName>
</protein>
<reference evidence="1 2" key="1">
    <citation type="submission" date="2010-07" db="EMBL/GenBank/DDBJ databases">
        <authorList>
            <person name="Muzny D."/>
            <person name="Qin X."/>
            <person name="Deng J."/>
            <person name="Jiang H."/>
            <person name="Liu Y."/>
            <person name="Qu J."/>
            <person name="Song X.-Z."/>
            <person name="Zhang L."/>
            <person name="Thornton R."/>
            <person name="Coyle M."/>
            <person name="Francisco L."/>
            <person name="Jackson L."/>
            <person name="Javaid M."/>
            <person name="Korchina V."/>
            <person name="Kovar C."/>
            <person name="Mata R."/>
            <person name="Mathew T."/>
            <person name="Ngo R."/>
            <person name="Nguyen L."/>
            <person name="Nguyen N."/>
            <person name="Okwuonu G."/>
            <person name="Ongeri F."/>
            <person name="Pham C."/>
            <person name="Simmons D."/>
            <person name="Wilczek-Boney K."/>
            <person name="Hale W."/>
            <person name="Jakkamsetti A."/>
            <person name="Pham P."/>
            <person name="Ruth R."/>
            <person name="San Lucas F."/>
            <person name="Warren J."/>
            <person name="Zhang J."/>
            <person name="Zhao Z."/>
            <person name="Zhou C."/>
            <person name="Zhu D."/>
            <person name="Lee S."/>
            <person name="Bess C."/>
            <person name="Blankenburg K."/>
            <person name="Forbes L."/>
            <person name="Fu Q."/>
            <person name="Gubbala S."/>
            <person name="Hirani K."/>
            <person name="Jayaseelan J.C."/>
            <person name="Lara F."/>
            <person name="Munidasa M."/>
            <person name="Palculict T."/>
            <person name="Patil S."/>
            <person name="Pu L.-L."/>
            <person name="Saada N."/>
            <person name="Tang L."/>
            <person name="Weissenberger G."/>
            <person name="Zhu Y."/>
            <person name="Hemphill L."/>
            <person name="Shang Y."/>
            <person name="Youmans B."/>
            <person name="Ayvaz T."/>
            <person name="Ross M."/>
            <person name="Santibanez J."/>
            <person name="Aqrawi P."/>
            <person name="Gross S."/>
            <person name="Joshi V."/>
            <person name="Fowler G."/>
            <person name="Nazareth L."/>
            <person name="Reid J."/>
            <person name="Worley K."/>
            <person name="Petrosino J."/>
            <person name="Highlander S."/>
            <person name="Gibbs R."/>
        </authorList>
    </citation>
    <scope>NUCLEOTIDE SEQUENCE [LARGE SCALE GENOMIC DNA]</scope>
    <source>
        <strain evidence="1 2">ATCC 13091</strain>
    </source>
</reference>
<dbReference type="EMBL" id="AEEF01000034">
    <property type="protein sequence ID" value="EFM04910.1"/>
    <property type="molecule type" value="Genomic_DNA"/>
</dbReference>
<evidence type="ECO:0000313" key="2">
    <source>
        <dbReference type="Proteomes" id="UP000005526"/>
    </source>
</evidence>